<dbReference type="Proteomes" id="UP000248405">
    <property type="component" value="Unassembled WGS sequence"/>
</dbReference>
<proteinExistence type="predicted"/>
<feature type="region of interest" description="Disordered" evidence="1">
    <location>
        <begin position="30"/>
        <end position="54"/>
    </location>
</feature>
<accession>A0A319C3M3</accession>
<dbReference type="EMBL" id="KZ821654">
    <property type="protein sequence ID" value="PYH63412.1"/>
    <property type="molecule type" value="Genomic_DNA"/>
</dbReference>
<evidence type="ECO:0000313" key="2">
    <source>
        <dbReference type="EMBL" id="PYH63412.1"/>
    </source>
</evidence>
<dbReference type="RefSeq" id="XP_025557206.1">
    <property type="nucleotide sequence ID" value="XM_025710391.1"/>
</dbReference>
<sequence>MQIVKSTGIYMLFSPDLGWLSAYQGALNGQSSSSSNAKRHSYQTRVQHPAEQNSDPAWDLLQEAKPAKSHTAVAAAVAASQKHPNSRVLPRGCLLAYKPDSLRGGARYTLLDGSLILSRICPAAFTQGMIFSAGCAAVV</sequence>
<name>A0A319C3M3_ASPVC</name>
<evidence type="ECO:0000313" key="3">
    <source>
        <dbReference type="Proteomes" id="UP000248405"/>
    </source>
</evidence>
<gene>
    <name evidence="2" type="ORF">BO88DRAFT_447675</name>
</gene>
<dbReference type="GeneID" id="37214983"/>
<protein>
    <submittedName>
        <fullName evidence="2">Uncharacterized protein</fullName>
    </submittedName>
</protein>
<organism evidence="2 3">
    <name type="scientific">Aspergillus vadensis (strain CBS 113365 / IMI 142717 / IBT 24658)</name>
    <dbReference type="NCBI Taxonomy" id="1448311"/>
    <lineage>
        <taxon>Eukaryota</taxon>
        <taxon>Fungi</taxon>
        <taxon>Dikarya</taxon>
        <taxon>Ascomycota</taxon>
        <taxon>Pezizomycotina</taxon>
        <taxon>Eurotiomycetes</taxon>
        <taxon>Eurotiomycetidae</taxon>
        <taxon>Eurotiales</taxon>
        <taxon>Aspergillaceae</taxon>
        <taxon>Aspergillus</taxon>
        <taxon>Aspergillus subgen. Circumdati</taxon>
    </lineage>
</organism>
<feature type="compositionally biased region" description="Polar residues" evidence="1">
    <location>
        <begin position="43"/>
        <end position="54"/>
    </location>
</feature>
<keyword evidence="3" id="KW-1185">Reference proteome</keyword>
<dbReference type="AlphaFoldDB" id="A0A319C3M3"/>
<reference evidence="2" key="1">
    <citation type="submission" date="2016-12" db="EMBL/GenBank/DDBJ databases">
        <title>The genomes of Aspergillus section Nigri reveals drivers in fungal speciation.</title>
        <authorList>
            <consortium name="DOE Joint Genome Institute"/>
            <person name="Vesth T.C."/>
            <person name="Nybo J."/>
            <person name="Theobald S."/>
            <person name="Brandl J."/>
            <person name="Frisvad J.C."/>
            <person name="Nielsen K.F."/>
            <person name="Lyhne E.K."/>
            <person name="Kogle M.E."/>
            <person name="Kuo A."/>
            <person name="Riley R."/>
            <person name="Clum A."/>
            <person name="Nolan M."/>
            <person name="Lipzen A."/>
            <person name="Salamov A."/>
            <person name="Henrissat B."/>
            <person name="Wiebenga A."/>
            <person name="De Vries R.P."/>
            <person name="Grigoriev I.V."/>
            <person name="Mortensen U.H."/>
            <person name="Andersen M.R."/>
            <person name="Baker S.E."/>
        </authorList>
    </citation>
    <scope>NUCLEOTIDE SEQUENCE [LARGE SCALE GENOMIC DNA]</scope>
    <source>
        <strain evidence="2">CBS 113365</strain>
    </source>
</reference>
<evidence type="ECO:0000256" key="1">
    <source>
        <dbReference type="SAM" id="MobiDB-lite"/>
    </source>
</evidence>